<dbReference type="Pfam" id="PF07835">
    <property type="entry name" value="COX4_pro_2"/>
    <property type="match status" value="1"/>
</dbReference>
<keyword evidence="4" id="KW-1185">Reference proteome</keyword>
<proteinExistence type="predicted"/>
<accession>A0A0P7IYU5</accession>
<protein>
    <submittedName>
        <fullName evidence="3">Cytochrome C oxidase subunit IV</fullName>
    </submittedName>
</protein>
<feature type="transmembrane region" description="Helical" evidence="1">
    <location>
        <begin position="20"/>
        <end position="42"/>
    </location>
</feature>
<dbReference type="Proteomes" id="UP000050471">
    <property type="component" value="Unassembled WGS sequence"/>
</dbReference>
<keyword evidence="1" id="KW-1133">Transmembrane helix</keyword>
<dbReference type="InterPro" id="IPR036596">
    <property type="entry name" value="Cyt-C_aa3_sf"/>
</dbReference>
<dbReference type="RefSeq" id="WP_055187718.1">
    <property type="nucleotide sequence ID" value="NZ_CP080782.1"/>
</dbReference>
<name>A0A0P7IYU5_9RHOB</name>
<reference evidence="3 4" key="1">
    <citation type="submission" date="2015-09" db="EMBL/GenBank/DDBJ databases">
        <title>Draft genome sequence of Aliiroseovarius crassostreae CV919-312TSm, the causative agent of Roseovarius Oyster Disease (formerly Juvenile Oyster Disease).</title>
        <authorList>
            <person name="Kessner L."/>
            <person name="Spinard E."/>
            <person name="Nelson D."/>
        </authorList>
    </citation>
    <scope>NUCLEOTIDE SEQUENCE [LARGE SCALE GENOMIC DNA]</scope>
    <source>
        <strain evidence="3 4">CV919-312</strain>
    </source>
</reference>
<dbReference type="AlphaFoldDB" id="A0A0P7IYU5"/>
<feature type="domain" description="Cytochrome c oxidase subunit IV bacterial aa3 type" evidence="2">
    <location>
        <begin position="7"/>
        <end position="41"/>
    </location>
</feature>
<dbReference type="InterPro" id="IPR012422">
    <property type="entry name" value="Cyt_c_oxidase_su4_bac-aa3"/>
</dbReference>
<keyword evidence="1" id="KW-0812">Transmembrane</keyword>
<comment type="caution">
    <text evidence="3">The sequence shown here is derived from an EMBL/GenBank/DDBJ whole genome shotgun (WGS) entry which is preliminary data.</text>
</comment>
<dbReference type="SUPFAM" id="SSF81469">
    <property type="entry name" value="Bacterial aa3 type cytochrome c oxidase subunit IV"/>
    <property type="match status" value="1"/>
</dbReference>
<evidence type="ECO:0000313" key="4">
    <source>
        <dbReference type="Proteomes" id="UP000050471"/>
    </source>
</evidence>
<dbReference type="Gene3D" id="1.20.5.160">
    <property type="entry name" value="Bacterial aa3 type cytochrome c oxidase subunit IV"/>
    <property type="match status" value="1"/>
</dbReference>
<organism evidence="3 4">
    <name type="scientific">Aliiroseovarius crassostreae</name>
    <dbReference type="NCBI Taxonomy" id="154981"/>
    <lineage>
        <taxon>Bacteria</taxon>
        <taxon>Pseudomonadati</taxon>
        <taxon>Pseudomonadota</taxon>
        <taxon>Alphaproteobacteria</taxon>
        <taxon>Rhodobacterales</taxon>
        <taxon>Paracoccaceae</taxon>
        <taxon>Aliiroseovarius</taxon>
    </lineage>
</organism>
<dbReference type="STRING" id="154981.AKJ29_14845"/>
<evidence type="ECO:0000256" key="1">
    <source>
        <dbReference type="SAM" id="Phobius"/>
    </source>
</evidence>
<evidence type="ECO:0000259" key="2">
    <source>
        <dbReference type="Pfam" id="PF07835"/>
    </source>
</evidence>
<dbReference type="EMBL" id="LKBA01000004">
    <property type="protein sequence ID" value="KPN63948.1"/>
    <property type="molecule type" value="Genomic_DNA"/>
</dbReference>
<keyword evidence="1" id="KW-0472">Membrane</keyword>
<sequence length="44" mass="4790">MAEHEMGTMDTSAQEKTYEGFVKTCVRSTIAILLILVFLALVGA</sequence>
<evidence type="ECO:0000313" key="3">
    <source>
        <dbReference type="EMBL" id="KPN63948.1"/>
    </source>
</evidence>
<gene>
    <name evidence="3" type="ORF">AKJ29_14845</name>
</gene>